<organism evidence="3 4">
    <name type="scientific">Tetracentron sinense</name>
    <name type="common">Spur-leaf</name>
    <dbReference type="NCBI Taxonomy" id="13715"/>
    <lineage>
        <taxon>Eukaryota</taxon>
        <taxon>Viridiplantae</taxon>
        <taxon>Streptophyta</taxon>
        <taxon>Embryophyta</taxon>
        <taxon>Tracheophyta</taxon>
        <taxon>Spermatophyta</taxon>
        <taxon>Magnoliopsida</taxon>
        <taxon>Trochodendrales</taxon>
        <taxon>Trochodendraceae</taxon>
        <taxon>Tetracentron</taxon>
    </lineage>
</organism>
<dbReference type="OrthoDB" id="778241at2759"/>
<evidence type="ECO:0000313" key="4">
    <source>
        <dbReference type="Proteomes" id="UP000655225"/>
    </source>
</evidence>
<dbReference type="InterPro" id="IPR012862">
    <property type="entry name" value="DUF1635"/>
</dbReference>
<dbReference type="OMA" id="NMADSGN"/>
<dbReference type="Proteomes" id="UP000655225">
    <property type="component" value="Unassembled WGS sequence"/>
</dbReference>
<dbReference type="AlphaFoldDB" id="A0A835DJF8"/>
<dbReference type="PANTHER" id="PTHR33431">
    <property type="entry name" value="ENABLED-LIKE PROTEIN (DUF1635)"/>
    <property type="match status" value="1"/>
</dbReference>
<comment type="caution">
    <text evidence="3">The sequence shown here is derived from an EMBL/GenBank/DDBJ whole genome shotgun (WGS) entry which is preliminary data.</text>
</comment>
<feature type="coiled-coil region" evidence="1">
    <location>
        <begin position="25"/>
        <end position="70"/>
    </location>
</feature>
<sequence>MTNSYYSKQSTDELKQKLHCTTFELESARLEAKEEMRKNKENMKQLVQLLKIAYQERDEARDQLQKLLNKVMPSSPTEICTIIPQLQPNSHPEKPTKANSSITESSDSVSETYNHHSYGSSPVDSFFDAISSPDLSHMNLAYPYNMVVPHQPFVQEYNGSIPMGMNSSGHGSTSQGVISSGATKIDQTSAIIDKLAKAKPLPQKGRLLQAVMEAGPLLQTLLVAGPLPRWRNPPALQPFQIPPVSLRGCDSEVTNQNPVTNPNYTVKSSLNSSYLEIPSGSSQIYCTSMLNFTSGSSSCPNNGLVLPACINRELKRQKFQ</sequence>
<keyword evidence="1" id="KW-0175">Coiled coil</keyword>
<proteinExistence type="predicted"/>
<dbReference type="EMBL" id="JABCRI010000007">
    <property type="protein sequence ID" value="KAF8402842.1"/>
    <property type="molecule type" value="Genomic_DNA"/>
</dbReference>
<keyword evidence="4" id="KW-1185">Reference proteome</keyword>
<evidence type="ECO:0000313" key="3">
    <source>
        <dbReference type="EMBL" id="KAF8402842.1"/>
    </source>
</evidence>
<feature type="region of interest" description="Disordered" evidence="2">
    <location>
        <begin position="84"/>
        <end position="115"/>
    </location>
</feature>
<name>A0A835DJF8_TETSI</name>
<reference evidence="3 4" key="1">
    <citation type="submission" date="2020-04" db="EMBL/GenBank/DDBJ databases">
        <title>Plant Genome Project.</title>
        <authorList>
            <person name="Zhang R.-G."/>
        </authorList>
    </citation>
    <scope>NUCLEOTIDE SEQUENCE [LARGE SCALE GENOMIC DNA]</scope>
    <source>
        <strain evidence="3">YNK0</strain>
        <tissue evidence="3">Leaf</tissue>
    </source>
</reference>
<evidence type="ECO:0000256" key="1">
    <source>
        <dbReference type="SAM" id="Coils"/>
    </source>
</evidence>
<accession>A0A835DJF8</accession>
<dbReference type="Pfam" id="PF07795">
    <property type="entry name" value="DUF1635"/>
    <property type="match status" value="1"/>
</dbReference>
<feature type="compositionally biased region" description="Low complexity" evidence="2">
    <location>
        <begin position="100"/>
        <end position="112"/>
    </location>
</feature>
<gene>
    <name evidence="3" type="ORF">HHK36_010933</name>
</gene>
<protein>
    <submittedName>
        <fullName evidence="3">Uncharacterized protein</fullName>
    </submittedName>
</protein>
<evidence type="ECO:0000256" key="2">
    <source>
        <dbReference type="SAM" id="MobiDB-lite"/>
    </source>
</evidence>
<dbReference type="PANTHER" id="PTHR33431:SF12">
    <property type="entry name" value="HIGH MOBILITY GROUP BOX PROTEIN, PUTATIVE (DUF1635)-RELATED"/>
    <property type="match status" value="1"/>
</dbReference>